<dbReference type="AlphaFoldDB" id="A0A504XEQ0"/>
<dbReference type="VEuPathDB" id="TriTrypDB:LDHU3_30.2500"/>
<feature type="region of interest" description="Disordered" evidence="1">
    <location>
        <begin position="588"/>
        <end position="643"/>
    </location>
</feature>
<feature type="domain" description="J" evidence="2">
    <location>
        <begin position="34"/>
        <end position="96"/>
    </location>
</feature>
<dbReference type="PROSITE" id="PS50076">
    <property type="entry name" value="DNAJ_2"/>
    <property type="match status" value="1"/>
</dbReference>
<reference evidence="4" key="1">
    <citation type="submission" date="2019-02" db="EMBL/GenBank/DDBJ databases">
        <title>FDA dAtabase for Regulatory Grade micrObial Sequences (FDA-ARGOS): Supporting development and validation of Infectious Disease Dx tests.</title>
        <authorList>
            <person name="Duncan R."/>
            <person name="Fisher C."/>
            <person name="Tallon L."/>
            <person name="Sadzewicz L."/>
            <person name="Sengamalay N."/>
            <person name="Ott S."/>
            <person name="Godinez A."/>
            <person name="Nagaraj S."/>
            <person name="Vavikolanu K."/>
            <person name="Vyas G."/>
            <person name="Nadendla S."/>
            <person name="Aluvathingal J."/>
            <person name="Sichtig H."/>
        </authorList>
    </citation>
    <scope>NUCLEOTIDE SEQUENCE [LARGE SCALE GENOMIC DNA]</scope>
    <source>
        <strain evidence="4">FDAARGOS_360</strain>
    </source>
</reference>
<dbReference type="InterPro" id="IPR036869">
    <property type="entry name" value="J_dom_sf"/>
</dbReference>
<dbReference type="FunFam" id="1.10.287.110:FF:000234">
    <property type="entry name" value="Putative DNAJ domain protein"/>
    <property type="match status" value="1"/>
</dbReference>
<feature type="region of interest" description="Disordered" evidence="1">
    <location>
        <begin position="659"/>
        <end position="681"/>
    </location>
</feature>
<dbReference type="InterPro" id="IPR001623">
    <property type="entry name" value="DnaJ_domain"/>
</dbReference>
<evidence type="ECO:0000313" key="4">
    <source>
        <dbReference type="Proteomes" id="UP000318821"/>
    </source>
</evidence>
<gene>
    <name evidence="3" type="ORF">CGC20_6855</name>
</gene>
<dbReference type="PRINTS" id="PR00625">
    <property type="entry name" value="JDOMAIN"/>
</dbReference>
<dbReference type="EMBL" id="RHLD01000008">
    <property type="protein sequence ID" value="TPP43337.1"/>
    <property type="molecule type" value="Genomic_DNA"/>
</dbReference>
<feature type="region of interest" description="Disordered" evidence="1">
    <location>
        <begin position="517"/>
        <end position="553"/>
    </location>
</feature>
<comment type="caution">
    <text evidence="3">The sequence shown here is derived from an EMBL/GenBank/DDBJ whole genome shotgun (WGS) entry which is preliminary data.</text>
</comment>
<feature type="compositionally biased region" description="Polar residues" evidence="1">
    <location>
        <begin position="491"/>
        <end position="503"/>
    </location>
</feature>
<feature type="compositionally biased region" description="Polar residues" evidence="1">
    <location>
        <begin position="523"/>
        <end position="551"/>
    </location>
</feature>
<evidence type="ECO:0000313" key="3">
    <source>
        <dbReference type="EMBL" id="TPP43337.1"/>
    </source>
</evidence>
<organism evidence="3 4">
    <name type="scientific">Leishmania donovani</name>
    <dbReference type="NCBI Taxonomy" id="5661"/>
    <lineage>
        <taxon>Eukaryota</taxon>
        <taxon>Discoba</taxon>
        <taxon>Euglenozoa</taxon>
        <taxon>Kinetoplastea</taxon>
        <taxon>Metakinetoplastina</taxon>
        <taxon>Trypanosomatida</taxon>
        <taxon>Trypanosomatidae</taxon>
        <taxon>Leishmaniinae</taxon>
        <taxon>Leishmania</taxon>
    </lineage>
</organism>
<proteinExistence type="predicted"/>
<dbReference type="Gene3D" id="1.10.287.110">
    <property type="entry name" value="DnaJ domain"/>
    <property type="match status" value="1"/>
</dbReference>
<dbReference type="InterPro" id="IPR050817">
    <property type="entry name" value="DjlA_DnaK_co-chaperone"/>
</dbReference>
<feature type="region of interest" description="Disordered" evidence="1">
    <location>
        <begin position="1"/>
        <end position="29"/>
    </location>
</feature>
<accession>A0A504XEQ0</accession>
<protein>
    <submittedName>
        <fullName evidence="3">DnaJ domain family protein</fullName>
    </submittedName>
</protein>
<dbReference type="Pfam" id="PF00226">
    <property type="entry name" value="DnaJ"/>
    <property type="match status" value="1"/>
</dbReference>
<name>A0A504XEQ0_LEIDO</name>
<evidence type="ECO:0000256" key="1">
    <source>
        <dbReference type="SAM" id="MobiDB-lite"/>
    </source>
</evidence>
<sequence>MSFSPNPMGAGAASVAPEPTGGPEASPRSVRSNTLYAVLNVSHTATLEEITAAYRKLALVYHPDRPNGLQWKFQEIQRAYEVLSQKDARAKYDILLRGKLAMQNFKRPPPLESVLQPVYALLADGAFYEFEAAPSKLKCSFHYGDGIQFNSDCGSFIGLAGDGFIYWTISGRGFASRLCKAGSTFALSSVRVMYRSNMGLLKMPLKRSSLRSSHTSRPAGSAGGKGAVRGSTGDAGPSERASSATCARAAKTSEADLIKKALLNKERSRNLKRRMEMLKEEETEERNYLQQDLWGQFSSLHTTAEAAFRCTLQGAAVPVEMALWMGYKSPEEVMLRSSDACSSPLLAEQVSLQASSLWVDPLQSDYYSDDEMLREACDGNKEDSRHCINNGGDVAARHKPDSADSSPCSSQPRPTSDAAPDGDAFRGRSATAPELHSPILHRFNNGAAAVSGTSDGAEVAEKQIVASPSTPPPCPISPIESSGEAAPLHPTSDSYVPPTSQPSCAANVPVAKLAAQEEAPLTGLQSNRQPHSSGLYTSAESGEPASSSLGVSSRAIGKTVKAVARAKRGVVMSDSAAALPSRNVGVKDERSLRAGSKAATVSSDASPQKVSVTGTPAGEFSKDRKACPPLPRRKNNGGGVGDAMLPVRLGPILQEKPERSAKGNNAVLSNKNPVPKGKEQTRPRWMMATEAYARRANLPLENSLNATTQSSSFCHEASRAYNSLTADQLFEEERAFMESFSKTKRII</sequence>
<feature type="region of interest" description="Disordered" evidence="1">
    <location>
        <begin position="381"/>
        <end position="429"/>
    </location>
</feature>
<evidence type="ECO:0000259" key="2">
    <source>
        <dbReference type="PROSITE" id="PS50076"/>
    </source>
</evidence>
<feature type="compositionally biased region" description="Polar residues" evidence="1">
    <location>
        <begin position="599"/>
        <end position="614"/>
    </location>
</feature>
<feature type="region of interest" description="Disordered" evidence="1">
    <location>
        <begin position="465"/>
        <end position="503"/>
    </location>
</feature>
<dbReference type="CDD" id="cd06257">
    <property type="entry name" value="DnaJ"/>
    <property type="match status" value="1"/>
</dbReference>
<feature type="compositionally biased region" description="Polar residues" evidence="1">
    <location>
        <begin position="662"/>
        <end position="672"/>
    </location>
</feature>
<dbReference type="VEuPathDB" id="TriTrypDB:LdCL_300023200"/>
<dbReference type="PANTHER" id="PTHR24074">
    <property type="entry name" value="CO-CHAPERONE PROTEIN DJLA"/>
    <property type="match status" value="1"/>
</dbReference>
<dbReference type="VEuPathDB" id="TriTrypDB:LdBPK_301790.1"/>
<feature type="compositionally biased region" description="Polar residues" evidence="1">
    <location>
        <begin position="403"/>
        <end position="414"/>
    </location>
</feature>
<dbReference type="SMART" id="SM00271">
    <property type="entry name" value="DnaJ"/>
    <property type="match status" value="1"/>
</dbReference>
<dbReference type="SUPFAM" id="SSF46565">
    <property type="entry name" value="Chaperone J-domain"/>
    <property type="match status" value="1"/>
</dbReference>
<dbReference type="Proteomes" id="UP000318821">
    <property type="component" value="Unassembled WGS sequence"/>
</dbReference>
<feature type="region of interest" description="Disordered" evidence="1">
    <location>
        <begin position="207"/>
        <end position="246"/>
    </location>
</feature>